<dbReference type="RefSeq" id="WP_133880623.1">
    <property type="nucleotide sequence ID" value="NZ_MWIN01000026.1"/>
</dbReference>
<accession>A0A4R7PD80</accession>
<dbReference type="OrthoDB" id="8229984at2"/>
<gene>
    <name evidence="2" type="ORF">DFR24_1481</name>
</gene>
<dbReference type="Gene3D" id="3.10.450.50">
    <property type="match status" value="1"/>
</dbReference>
<comment type="caution">
    <text evidence="2">The sequence shown here is derived from an EMBL/GenBank/DDBJ whole genome shotgun (WGS) entry which is preliminary data.</text>
</comment>
<evidence type="ECO:0000259" key="1">
    <source>
        <dbReference type="Pfam" id="PF12680"/>
    </source>
</evidence>
<dbReference type="AlphaFoldDB" id="A0A4R7PD80"/>
<feature type="domain" description="SnoaL-like" evidence="1">
    <location>
        <begin position="8"/>
        <end position="104"/>
    </location>
</feature>
<dbReference type="Proteomes" id="UP000295341">
    <property type="component" value="Unassembled WGS sequence"/>
</dbReference>
<sequence length="137" mass="15659">MALDHPFARAFAEAWSKPTADGLVALLTPDVVLRQPHRSAIHGRDAARAELARMLRWLPELHGEDFEAEGSADRVFIEWTLVFPVRRGGLRVHAVDRFTLRDGLGAERWVFFDQMPLLLAVGLRPWAWPGFLRYRFG</sequence>
<evidence type="ECO:0000313" key="2">
    <source>
        <dbReference type="EMBL" id="TDU32093.1"/>
    </source>
</evidence>
<protein>
    <submittedName>
        <fullName evidence="2">SnoaL-like protein</fullName>
    </submittedName>
</protein>
<dbReference type="Pfam" id="PF12680">
    <property type="entry name" value="SnoaL_2"/>
    <property type="match status" value="1"/>
</dbReference>
<keyword evidence="3" id="KW-1185">Reference proteome</keyword>
<dbReference type="EMBL" id="SOBT01000008">
    <property type="protein sequence ID" value="TDU32093.1"/>
    <property type="molecule type" value="Genomic_DNA"/>
</dbReference>
<name>A0A4R7PD80_9GAMM</name>
<evidence type="ECO:0000313" key="3">
    <source>
        <dbReference type="Proteomes" id="UP000295341"/>
    </source>
</evidence>
<dbReference type="SUPFAM" id="SSF54427">
    <property type="entry name" value="NTF2-like"/>
    <property type="match status" value="1"/>
</dbReference>
<organism evidence="2 3">
    <name type="scientific">Panacagrimonas perspica</name>
    <dbReference type="NCBI Taxonomy" id="381431"/>
    <lineage>
        <taxon>Bacteria</taxon>
        <taxon>Pseudomonadati</taxon>
        <taxon>Pseudomonadota</taxon>
        <taxon>Gammaproteobacteria</taxon>
        <taxon>Nevskiales</taxon>
        <taxon>Nevskiaceae</taxon>
        <taxon>Panacagrimonas</taxon>
    </lineage>
</organism>
<dbReference type="InterPro" id="IPR032710">
    <property type="entry name" value="NTF2-like_dom_sf"/>
</dbReference>
<dbReference type="InterPro" id="IPR037401">
    <property type="entry name" value="SnoaL-like"/>
</dbReference>
<proteinExistence type="predicted"/>
<reference evidence="2 3" key="1">
    <citation type="submission" date="2019-03" db="EMBL/GenBank/DDBJ databases">
        <title>Genomic Encyclopedia of Type Strains, Phase IV (KMG-IV): sequencing the most valuable type-strain genomes for metagenomic binning, comparative biology and taxonomic classification.</title>
        <authorList>
            <person name="Goeker M."/>
        </authorList>
    </citation>
    <scope>NUCLEOTIDE SEQUENCE [LARGE SCALE GENOMIC DNA]</scope>
    <source>
        <strain evidence="2 3">DSM 26377</strain>
    </source>
</reference>